<keyword evidence="7 8" id="KW-0472">Membrane</keyword>
<dbReference type="InterPro" id="IPR042094">
    <property type="entry name" value="T2SS_GspF_sf"/>
</dbReference>
<dbReference type="Gene3D" id="1.20.81.30">
    <property type="entry name" value="Type II secretion system (T2SS), domain F"/>
    <property type="match status" value="2"/>
</dbReference>
<evidence type="ECO:0000256" key="8">
    <source>
        <dbReference type="SAM" id="Phobius"/>
    </source>
</evidence>
<dbReference type="InterPro" id="IPR003004">
    <property type="entry name" value="GspF/PilC"/>
</dbReference>
<dbReference type="AlphaFoldDB" id="A0A3P7SCC8"/>
<feature type="transmembrane region" description="Helical" evidence="8">
    <location>
        <begin position="372"/>
        <end position="393"/>
    </location>
</feature>
<keyword evidence="4" id="KW-0997">Cell inner membrane</keyword>
<dbReference type="Proteomes" id="UP000279029">
    <property type="component" value="Chromosome"/>
</dbReference>
<evidence type="ECO:0000313" key="10">
    <source>
        <dbReference type="EMBL" id="VDN49369.1"/>
    </source>
</evidence>
<evidence type="ECO:0000256" key="3">
    <source>
        <dbReference type="ARBA" id="ARBA00022475"/>
    </source>
</evidence>
<dbReference type="OrthoDB" id="9805682at2"/>
<evidence type="ECO:0000256" key="7">
    <source>
        <dbReference type="ARBA" id="ARBA00023136"/>
    </source>
</evidence>
<comment type="subcellular location">
    <subcellularLocation>
        <location evidence="1">Cell inner membrane</location>
        <topology evidence="1">Multi-pass membrane protein</topology>
    </subcellularLocation>
</comment>
<evidence type="ECO:0000256" key="6">
    <source>
        <dbReference type="ARBA" id="ARBA00022989"/>
    </source>
</evidence>
<evidence type="ECO:0000259" key="9">
    <source>
        <dbReference type="Pfam" id="PF00482"/>
    </source>
</evidence>
<accession>A0A3P7SCC8</accession>
<evidence type="ECO:0000256" key="1">
    <source>
        <dbReference type="ARBA" id="ARBA00004429"/>
    </source>
</evidence>
<sequence length="403" mass="44312">MANYLYSAMDKAGKVKKGRLEANSSKTATQMLKDSGLYPLEITEEGNLQKDLVIGNPVKTKDLTIFCQQFEAVLSAGISVLEALHLLREQTENKHFRKIISDLYSSVEQGESLSKSMTKHPKTFPAILINMIEAGEVSGNLEVALSRMASHFEKEFKLQQSIKKATTYPLVVSFISLGVVILLLVVVIPTFVGMFSEMGMELPLTTRMLLAMSNFVITKWYILIMVVLLAIGGITYYSKSEVGKMTLGGLKLKAPLFGPLNTKVVASRFARTLSTLLASGLPLLEAIEVVSKVVDNHSVMKGLMDAKDQVSKGFPLSKPIEEMGVFPPMITHMVRIGEDTGQLEPILDKVADFYDTEVETAVSQLTTMLEPLIIVVLAVVVGFVVISIIQPMFQMYDGVSNYS</sequence>
<name>A0A3P7SCC8_9FIRM</name>
<feature type="transmembrane region" description="Helical" evidence="8">
    <location>
        <begin position="215"/>
        <end position="237"/>
    </location>
</feature>
<dbReference type="GO" id="GO:0005886">
    <property type="term" value="C:plasma membrane"/>
    <property type="evidence" value="ECO:0007669"/>
    <property type="project" value="UniProtKB-SubCell"/>
</dbReference>
<dbReference type="KEGG" id="cbar:PATL70BA_3434"/>
<dbReference type="EMBL" id="LR130778">
    <property type="protein sequence ID" value="VDN49369.1"/>
    <property type="molecule type" value="Genomic_DNA"/>
</dbReference>
<organism evidence="10 11">
    <name type="scientific">Petrocella atlantisensis</name>
    <dbReference type="NCBI Taxonomy" id="2173034"/>
    <lineage>
        <taxon>Bacteria</taxon>
        <taxon>Bacillati</taxon>
        <taxon>Bacillota</taxon>
        <taxon>Clostridia</taxon>
        <taxon>Lachnospirales</taxon>
        <taxon>Vallitaleaceae</taxon>
        <taxon>Petrocella</taxon>
    </lineage>
</organism>
<proteinExistence type="inferred from homology"/>
<dbReference type="InterPro" id="IPR018076">
    <property type="entry name" value="T2SS_GspF_dom"/>
</dbReference>
<dbReference type="FunFam" id="1.20.81.30:FF:000001">
    <property type="entry name" value="Type II secretion system protein F"/>
    <property type="match status" value="2"/>
</dbReference>
<keyword evidence="11" id="KW-1185">Reference proteome</keyword>
<dbReference type="RefSeq" id="WP_125138341.1">
    <property type="nucleotide sequence ID" value="NZ_LR130778.1"/>
</dbReference>
<feature type="transmembrane region" description="Helical" evidence="8">
    <location>
        <begin position="170"/>
        <end position="195"/>
    </location>
</feature>
<evidence type="ECO:0000256" key="2">
    <source>
        <dbReference type="ARBA" id="ARBA00005745"/>
    </source>
</evidence>
<dbReference type="PANTHER" id="PTHR30012">
    <property type="entry name" value="GENERAL SECRETION PATHWAY PROTEIN"/>
    <property type="match status" value="1"/>
</dbReference>
<evidence type="ECO:0000256" key="5">
    <source>
        <dbReference type="ARBA" id="ARBA00022692"/>
    </source>
</evidence>
<dbReference type="PANTHER" id="PTHR30012:SF0">
    <property type="entry name" value="TYPE II SECRETION SYSTEM PROTEIN F-RELATED"/>
    <property type="match status" value="1"/>
</dbReference>
<evidence type="ECO:0000256" key="4">
    <source>
        <dbReference type="ARBA" id="ARBA00022519"/>
    </source>
</evidence>
<dbReference type="PRINTS" id="PR00812">
    <property type="entry name" value="BCTERIALGSPF"/>
</dbReference>
<feature type="domain" description="Type II secretion system protein GspF" evidence="9">
    <location>
        <begin position="269"/>
        <end position="391"/>
    </location>
</feature>
<keyword evidence="3" id="KW-1003">Cell membrane</keyword>
<dbReference type="Pfam" id="PF00482">
    <property type="entry name" value="T2SSF"/>
    <property type="match status" value="2"/>
</dbReference>
<comment type="similarity">
    <text evidence="2">Belongs to the GSP F family.</text>
</comment>
<keyword evidence="5 8" id="KW-0812">Transmembrane</keyword>
<evidence type="ECO:0000313" key="11">
    <source>
        <dbReference type="Proteomes" id="UP000279029"/>
    </source>
</evidence>
<reference evidence="10 11" key="1">
    <citation type="submission" date="2018-09" db="EMBL/GenBank/DDBJ databases">
        <authorList>
            <person name="Postec A."/>
        </authorList>
    </citation>
    <scope>NUCLEOTIDE SEQUENCE [LARGE SCALE GENOMIC DNA]</scope>
    <source>
        <strain evidence="10">70B-A</strain>
    </source>
</reference>
<feature type="domain" description="Type II secretion system protein GspF" evidence="9">
    <location>
        <begin position="66"/>
        <end position="189"/>
    </location>
</feature>
<gene>
    <name evidence="10" type="ORF">PATL70BA_3434</name>
</gene>
<protein>
    <submittedName>
        <fullName evidence="10">Type II secretion system protein F</fullName>
    </submittedName>
</protein>
<keyword evidence="6 8" id="KW-1133">Transmembrane helix</keyword>